<evidence type="ECO:0000259" key="10">
    <source>
        <dbReference type="PROSITE" id="PS50109"/>
    </source>
</evidence>
<dbReference type="InterPro" id="IPR005467">
    <property type="entry name" value="His_kinase_dom"/>
</dbReference>
<dbReference type="Pfam" id="PF02518">
    <property type="entry name" value="HATPase_c"/>
    <property type="match status" value="1"/>
</dbReference>
<keyword evidence="4" id="KW-0808">Transferase</keyword>
<evidence type="ECO:0000256" key="9">
    <source>
        <dbReference type="SAM" id="Phobius"/>
    </source>
</evidence>
<dbReference type="InterPro" id="IPR036890">
    <property type="entry name" value="HATPase_C_sf"/>
</dbReference>
<evidence type="ECO:0000256" key="2">
    <source>
        <dbReference type="ARBA" id="ARBA00012438"/>
    </source>
</evidence>
<evidence type="ECO:0000256" key="4">
    <source>
        <dbReference type="ARBA" id="ARBA00022679"/>
    </source>
</evidence>
<dbReference type="InterPro" id="IPR003661">
    <property type="entry name" value="HisK_dim/P_dom"/>
</dbReference>
<dbReference type="SUPFAM" id="SSF47384">
    <property type="entry name" value="Homodimeric domain of signal transducing histidine kinase"/>
    <property type="match status" value="1"/>
</dbReference>
<dbReference type="PANTHER" id="PTHR43065">
    <property type="entry name" value="SENSOR HISTIDINE KINASE"/>
    <property type="match status" value="1"/>
</dbReference>
<organism evidence="11 12">
    <name type="scientific">Paenibacillus oenotherae</name>
    <dbReference type="NCBI Taxonomy" id="1435645"/>
    <lineage>
        <taxon>Bacteria</taxon>
        <taxon>Bacillati</taxon>
        <taxon>Bacillota</taxon>
        <taxon>Bacilli</taxon>
        <taxon>Bacillales</taxon>
        <taxon>Paenibacillaceae</taxon>
        <taxon>Paenibacillus</taxon>
    </lineage>
</organism>
<evidence type="ECO:0000313" key="12">
    <source>
        <dbReference type="Proteomes" id="UP000812277"/>
    </source>
</evidence>
<dbReference type="RefSeq" id="WP_219871930.1">
    <property type="nucleotide sequence ID" value="NZ_JAHZIJ010000004.1"/>
</dbReference>
<dbReference type="GO" id="GO:0016301">
    <property type="term" value="F:kinase activity"/>
    <property type="evidence" value="ECO:0007669"/>
    <property type="project" value="UniProtKB-KW"/>
</dbReference>
<keyword evidence="9" id="KW-1133">Transmembrane helix</keyword>
<accession>A0ABS7D5C4</accession>
<feature type="transmembrane region" description="Helical" evidence="9">
    <location>
        <begin position="241"/>
        <end position="261"/>
    </location>
</feature>
<keyword evidence="9" id="KW-0472">Membrane</keyword>
<dbReference type="InterPro" id="IPR004358">
    <property type="entry name" value="Sig_transdc_His_kin-like_C"/>
</dbReference>
<keyword evidence="8" id="KW-0902">Two-component regulatory system</keyword>
<dbReference type="SUPFAM" id="SSF55874">
    <property type="entry name" value="ATPase domain of HSP90 chaperone/DNA topoisomerase II/histidine kinase"/>
    <property type="match status" value="1"/>
</dbReference>
<dbReference type="SMART" id="SM00388">
    <property type="entry name" value="HisKA"/>
    <property type="match status" value="1"/>
</dbReference>
<keyword evidence="5" id="KW-0547">Nucleotide-binding</keyword>
<dbReference type="Gene3D" id="1.10.287.130">
    <property type="match status" value="1"/>
</dbReference>
<evidence type="ECO:0000256" key="1">
    <source>
        <dbReference type="ARBA" id="ARBA00000085"/>
    </source>
</evidence>
<dbReference type="EMBL" id="JAHZIJ010000004">
    <property type="protein sequence ID" value="MBW7474681.1"/>
    <property type="molecule type" value="Genomic_DNA"/>
</dbReference>
<keyword evidence="7" id="KW-0067">ATP-binding</keyword>
<feature type="domain" description="Histidine kinase" evidence="10">
    <location>
        <begin position="427"/>
        <end position="633"/>
    </location>
</feature>
<protein>
    <recommendedName>
        <fullName evidence="2">histidine kinase</fullName>
        <ecNumber evidence="2">2.7.13.3</ecNumber>
    </recommendedName>
</protein>
<keyword evidence="9" id="KW-0812">Transmembrane</keyword>
<gene>
    <name evidence="11" type="ORF">K0T92_07980</name>
</gene>
<reference evidence="11 12" key="1">
    <citation type="submission" date="2021-07" db="EMBL/GenBank/DDBJ databases">
        <title>Paenibacillus radiodurans sp. nov., isolated from the southeastern edge of Tengger Desert.</title>
        <authorList>
            <person name="Zhang G."/>
        </authorList>
    </citation>
    <scope>NUCLEOTIDE SEQUENCE [LARGE SCALE GENOMIC DNA]</scope>
    <source>
        <strain evidence="11 12">DT7-4</strain>
    </source>
</reference>
<evidence type="ECO:0000256" key="6">
    <source>
        <dbReference type="ARBA" id="ARBA00022777"/>
    </source>
</evidence>
<feature type="transmembrane region" description="Helical" evidence="9">
    <location>
        <begin position="305"/>
        <end position="333"/>
    </location>
</feature>
<feature type="transmembrane region" description="Helical" evidence="9">
    <location>
        <begin position="182"/>
        <end position="202"/>
    </location>
</feature>
<sequence length="637" mass="71420">MKALSQRYMIAVFIIAALLLPNLTVHADGSELVFSGPIESWQIRYLAEDSEPSALGRGIGDEGDWITVGRNEAATKRPDGVTIMWIKLVLPDVDGQAGLYLEKLYAQKVAVYMNNDLKFQSERIYWIDLNRILLPLKESDSGQTLLIRLESTTENLGLGPGTVIGDYYDLAKAHTIKDITDIILGSALIFSAVVMLISSLFLEKSQRRSWVPLCLVVLSIGGIMIFYSPFLYTFYGKYNDLFQLFFDIAMAVFMPAFIYFFEAVFGKGIFGIVRLFRIALLVYAFIYLSSSIINMATDDQYLSVYIFISVTLANLALVTLFIIISISTVLYIVQRKRDSLILCFGFGIFATIGAGELMWYYLSSQAYDLFLWKWGLVAFILSLIMLLGRRYAHQNRLVIQYSKELEHYNEEMQQSEKREIISQLAASVAHEIRNPLQVTRGFLQLLEQKLGTKGREAAYLGMAVEELDRASSIITNFLNFAKPQLEDIQVFDLGEELRHIVNMIGPLANLHGGIIDVHIAESLYVRGSSSKMKQVLINLIKNSIEALNGTGKVRIWAYEDKGNAVIHIHDTGEGMEESTLAFLGKPYFSNKSKGTGLGLLVTFRIIEAMEGTLEFKSEKGVGTEAIIRLPLDAGEAD</sequence>
<dbReference type="Gene3D" id="3.30.565.10">
    <property type="entry name" value="Histidine kinase-like ATPase, C-terminal domain"/>
    <property type="match status" value="1"/>
</dbReference>
<evidence type="ECO:0000256" key="5">
    <source>
        <dbReference type="ARBA" id="ARBA00022741"/>
    </source>
</evidence>
<dbReference type="PANTHER" id="PTHR43065:SF46">
    <property type="entry name" value="C4-DICARBOXYLATE TRANSPORT SENSOR PROTEIN DCTB"/>
    <property type="match status" value="1"/>
</dbReference>
<dbReference type="SMART" id="SM00387">
    <property type="entry name" value="HATPase_c"/>
    <property type="match status" value="1"/>
</dbReference>
<dbReference type="PRINTS" id="PR00344">
    <property type="entry name" value="BCTRLSENSOR"/>
</dbReference>
<dbReference type="InterPro" id="IPR036097">
    <property type="entry name" value="HisK_dim/P_sf"/>
</dbReference>
<keyword evidence="3" id="KW-0597">Phosphoprotein</keyword>
<dbReference type="CDD" id="cd00082">
    <property type="entry name" value="HisKA"/>
    <property type="match status" value="1"/>
</dbReference>
<proteinExistence type="predicted"/>
<comment type="catalytic activity">
    <reaction evidence="1">
        <text>ATP + protein L-histidine = ADP + protein N-phospho-L-histidine.</text>
        <dbReference type="EC" id="2.7.13.3"/>
    </reaction>
</comment>
<feature type="transmembrane region" description="Helical" evidence="9">
    <location>
        <begin position="369"/>
        <end position="387"/>
    </location>
</feature>
<evidence type="ECO:0000313" key="11">
    <source>
        <dbReference type="EMBL" id="MBW7474681.1"/>
    </source>
</evidence>
<evidence type="ECO:0000256" key="7">
    <source>
        <dbReference type="ARBA" id="ARBA00022840"/>
    </source>
</evidence>
<keyword evidence="6 11" id="KW-0418">Kinase</keyword>
<feature type="transmembrane region" description="Helical" evidence="9">
    <location>
        <begin position="340"/>
        <end position="363"/>
    </location>
</feature>
<feature type="transmembrane region" description="Helical" evidence="9">
    <location>
        <begin position="273"/>
        <end position="293"/>
    </location>
</feature>
<comment type="caution">
    <text evidence="11">The sequence shown here is derived from an EMBL/GenBank/DDBJ whole genome shotgun (WGS) entry which is preliminary data.</text>
</comment>
<dbReference type="InterPro" id="IPR003594">
    <property type="entry name" value="HATPase_dom"/>
</dbReference>
<feature type="transmembrane region" description="Helical" evidence="9">
    <location>
        <begin position="214"/>
        <end position="235"/>
    </location>
</feature>
<evidence type="ECO:0000256" key="3">
    <source>
        <dbReference type="ARBA" id="ARBA00022553"/>
    </source>
</evidence>
<dbReference type="PROSITE" id="PS50109">
    <property type="entry name" value="HIS_KIN"/>
    <property type="match status" value="1"/>
</dbReference>
<dbReference type="EC" id="2.7.13.3" evidence="2"/>
<dbReference type="Proteomes" id="UP000812277">
    <property type="component" value="Unassembled WGS sequence"/>
</dbReference>
<evidence type="ECO:0000256" key="8">
    <source>
        <dbReference type="ARBA" id="ARBA00023012"/>
    </source>
</evidence>
<dbReference type="Pfam" id="PF00512">
    <property type="entry name" value="HisKA"/>
    <property type="match status" value="1"/>
</dbReference>
<keyword evidence="12" id="KW-1185">Reference proteome</keyword>
<name>A0ABS7D5C4_9BACL</name>